<dbReference type="Pfam" id="PF00188">
    <property type="entry name" value="CAP"/>
    <property type="match status" value="1"/>
</dbReference>
<keyword evidence="4" id="KW-1185">Reference proteome</keyword>
<organism evidence="3 4">
    <name type="scientific">Halomarina halobia</name>
    <dbReference type="NCBI Taxonomy" id="3033386"/>
    <lineage>
        <taxon>Archaea</taxon>
        <taxon>Methanobacteriati</taxon>
        <taxon>Methanobacteriota</taxon>
        <taxon>Stenosarchaea group</taxon>
        <taxon>Halobacteria</taxon>
        <taxon>Halobacteriales</taxon>
        <taxon>Natronomonadaceae</taxon>
        <taxon>Halomarina</taxon>
    </lineage>
</organism>
<reference evidence="3 4" key="1">
    <citation type="journal article" date="2019" name="Int. J. Syst. Evol. Microbiol.">
        <title>The Global Catalogue of Microorganisms (GCM) 10K type strain sequencing project: providing services to taxonomists for standard genome sequencing and annotation.</title>
        <authorList>
            <consortium name="The Broad Institute Genomics Platform"/>
            <consortium name="The Broad Institute Genome Sequencing Center for Infectious Disease"/>
            <person name="Wu L."/>
            <person name="Ma J."/>
        </authorList>
    </citation>
    <scope>NUCLEOTIDE SEQUENCE [LARGE SCALE GENOMIC DNA]</scope>
    <source>
        <strain evidence="3 4">PSR21</strain>
    </source>
</reference>
<dbReference type="InterPro" id="IPR014044">
    <property type="entry name" value="CAP_dom"/>
</dbReference>
<evidence type="ECO:0000313" key="4">
    <source>
        <dbReference type="Proteomes" id="UP001596547"/>
    </source>
</evidence>
<protein>
    <submittedName>
        <fullName evidence="3">CAP domain-containing protein</fullName>
    </submittedName>
</protein>
<dbReference type="PANTHER" id="PTHR31157:SF1">
    <property type="entry name" value="SCP DOMAIN-CONTAINING PROTEIN"/>
    <property type="match status" value="1"/>
</dbReference>
<evidence type="ECO:0000256" key="1">
    <source>
        <dbReference type="SAM" id="MobiDB-lite"/>
    </source>
</evidence>
<feature type="region of interest" description="Disordered" evidence="1">
    <location>
        <begin position="18"/>
        <end position="58"/>
    </location>
</feature>
<dbReference type="RefSeq" id="WP_276303669.1">
    <property type="nucleotide sequence ID" value="NZ_CP119992.1"/>
</dbReference>
<accession>A0ABD6AA83</accession>
<dbReference type="Proteomes" id="UP001596547">
    <property type="component" value="Unassembled WGS sequence"/>
</dbReference>
<dbReference type="AlphaFoldDB" id="A0ABD6AA83"/>
<dbReference type="PANTHER" id="PTHR31157">
    <property type="entry name" value="SCP DOMAIN-CONTAINING PROTEIN"/>
    <property type="match status" value="1"/>
</dbReference>
<dbReference type="EMBL" id="JBHTBF010000002">
    <property type="protein sequence ID" value="MFC7317075.1"/>
    <property type="molecule type" value="Genomic_DNA"/>
</dbReference>
<evidence type="ECO:0000313" key="3">
    <source>
        <dbReference type="EMBL" id="MFC7317075.1"/>
    </source>
</evidence>
<dbReference type="GeneID" id="79316271"/>
<comment type="caution">
    <text evidence="3">The sequence shown here is derived from an EMBL/GenBank/DDBJ whole genome shotgun (WGS) entry which is preliminary data.</text>
</comment>
<feature type="domain" description="SCP" evidence="2">
    <location>
        <begin position="68"/>
        <end position="203"/>
    </location>
</feature>
<gene>
    <name evidence="3" type="ORF">ACFQPE_09740</name>
</gene>
<dbReference type="SUPFAM" id="SSF55797">
    <property type="entry name" value="PR-1-like"/>
    <property type="match status" value="1"/>
</dbReference>
<proteinExistence type="predicted"/>
<dbReference type="PROSITE" id="PS51257">
    <property type="entry name" value="PROKAR_LIPOPROTEIN"/>
    <property type="match status" value="1"/>
</dbReference>
<sequence length="204" mass="22222">MRRRTFLGALAAGASSLAGCADLDLPPGDPSLPEVPGSPERDGPPPSVPEPTPTAGIDPVALERRVHDEVNDARGARDLGTLDFDTALRRIARYHSADMAKREYFAHESPEGETVEDRYDRFGYDCRAPTGAFEYATGGENLFYVGFAPSSLDEDAIARRAVEGWLESPGHRRNLLAEFWRREGIGVAVAEGVPVTVYVTQNFC</sequence>
<dbReference type="CDD" id="cd05379">
    <property type="entry name" value="CAP_bacterial"/>
    <property type="match status" value="1"/>
</dbReference>
<dbReference type="Gene3D" id="3.40.33.10">
    <property type="entry name" value="CAP"/>
    <property type="match status" value="1"/>
</dbReference>
<dbReference type="InterPro" id="IPR035940">
    <property type="entry name" value="CAP_sf"/>
</dbReference>
<name>A0ABD6AA83_9EURY</name>
<evidence type="ECO:0000259" key="2">
    <source>
        <dbReference type="Pfam" id="PF00188"/>
    </source>
</evidence>